<dbReference type="GO" id="GO:0012505">
    <property type="term" value="C:endomembrane system"/>
    <property type="evidence" value="ECO:0007669"/>
    <property type="project" value="UniProtKB-SubCell"/>
</dbReference>
<evidence type="ECO:0008006" key="15">
    <source>
        <dbReference type="Google" id="ProtNLM"/>
    </source>
</evidence>
<feature type="region of interest" description="Disordered" evidence="10">
    <location>
        <begin position="1122"/>
        <end position="1153"/>
    </location>
</feature>
<dbReference type="PRINTS" id="PR00314">
    <property type="entry name" value="CLATHRINADPT"/>
</dbReference>
<name>A0A7R9BH87_9CRUS</name>
<accession>A0A7R9BH87</accession>
<evidence type="ECO:0000256" key="10">
    <source>
        <dbReference type="SAM" id="MobiDB-lite"/>
    </source>
</evidence>
<evidence type="ECO:0000259" key="12">
    <source>
        <dbReference type="PROSITE" id="PS51072"/>
    </source>
</evidence>
<feature type="domain" description="MHD" evidence="12">
    <location>
        <begin position="809"/>
        <end position="1108"/>
    </location>
</feature>
<dbReference type="InterPro" id="IPR012320">
    <property type="entry name" value="SHD_dom"/>
</dbReference>
<dbReference type="PROSITE" id="PS51070">
    <property type="entry name" value="SHD"/>
    <property type="match status" value="1"/>
</dbReference>
<dbReference type="PROSITE" id="PS51072">
    <property type="entry name" value="MHD"/>
    <property type="match status" value="1"/>
</dbReference>
<dbReference type="InterPro" id="IPR028565">
    <property type="entry name" value="MHD"/>
</dbReference>
<keyword evidence="6" id="KW-0254">Endocytosis</keyword>
<organism evidence="13">
    <name type="scientific">Notodromas monacha</name>
    <dbReference type="NCBI Taxonomy" id="399045"/>
    <lineage>
        <taxon>Eukaryota</taxon>
        <taxon>Metazoa</taxon>
        <taxon>Ecdysozoa</taxon>
        <taxon>Arthropoda</taxon>
        <taxon>Crustacea</taxon>
        <taxon>Oligostraca</taxon>
        <taxon>Ostracoda</taxon>
        <taxon>Podocopa</taxon>
        <taxon>Podocopida</taxon>
        <taxon>Cypridocopina</taxon>
        <taxon>Cypridoidea</taxon>
        <taxon>Cyprididae</taxon>
        <taxon>Notodromas</taxon>
    </lineage>
</organism>
<dbReference type="GO" id="GO:0006897">
    <property type="term" value="P:endocytosis"/>
    <property type="evidence" value="ECO:0007669"/>
    <property type="project" value="UniProtKB-KW"/>
</dbReference>
<keyword evidence="9" id="KW-0472">Membrane</keyword>
<keyword evidence="8" id="KW-0653">Protein transport</keyword>
<protein>
    <recommendedName>
        <fullName evidence="15">Protein stoned-B</fullName>
    </recommendedName>
</protein>
<evidence type="ECO:0000256" key="2">
    <source>
        <dbReference type="ARBA" id="ARBA00004496"/>
    </source>
</evidence>
<keyword evidence="4" id="KW-0813">Transport</keyword>
<dbReference type="SUPFAM" id="SSF49447">
    <property type="entry name" value="Second domain of Mu2 adaptin subunit (ap50) of ap2 adaptor"/>
    <property type="match status" value="1"/>
</dbReference>
<dbReference type="InterPro" id="IPR036168">
    <property type="entry name" value="AP2_Mu_C_sf"/>
</dbReference>
<dbReference type="EMBL" id="CAJPEX010000187">
    <property type="protein sequence ID" value="CAG0914072.1"/>
    <property type="molecule type" value="Genomic_DNA"/>
</dbReference>
<keyword evidence="5" id="KW-0963">Cytoplasm</keyword>
<evidence type="ECO:0000256" key="8">
    <source>
        <dbReference type="ARBA" id="ARBA00022927"/>
    </source>
</evidence>
<dbReference type="EMBL" id="OA882224">
    <property type="protein sequence ID" value="CAD7273920.1"/>
    <property type="molecule type" value="Genomic_DNA"/>
</dbReference>
<feature type="region of interest" description="Disordered" evidence="10">
    <location>
        <begin position="521"/>
        <end position="543"/>
    </location>
</feature>
<keyword evidence="7" id="KW-0677">Repeat</keyword>
<evidence type="ECO:0000256" key="6">
    <source>
        <dbReference type="ARBA" id="ARBA00022583"/>
    </source>
</evidence>
<evidence type="ECO:0000259" key="11">
    <source>
        <dbReference type="PROSITE" id="PS51070"/>
    </source>
</evidence>
<reference evidence="13" key="1">
    <citation type="submission" date="2020-11" db="EMBL/GenBank/DDBJ databases">
        <authorList>
            <person name="Tran Van P."/>
        </authorList>
    </citation>
    <scope>NUCLEOTIDE SEQUENCE</scope>
</reference>
<evidence type="ECO:0000256" key="3">
    <source>
        <dbReference type="ARBA" id="ARBA00005579"/>
    </source>
</evidence>
<dbReference type="FunFam" id="2.60.40.1170:FF:000022">
    <property type="entry name" value="AP-1 complex subunit mu"/>
    <property type="match status" value="1"/>
</dbReference>
<dbReference type="FunFam" id="2.60.40.1170:FF:000018">
    <property type="entry name" value="stonin-2 isoform X2"/>
    <property type="match status" value="1"/>
</dbReference>
<dbReference type="Gene3D" id="2.60.40.1170">
    <property type="entry name" value="Mu homology domain, subdomain B"/>
    <property type="match status" value="1"/>
</dbReference>
<evidence type="ECO:0000256" key="7">
    <source>
        <dbReference type="ARBA" id="ARBA00022737"/>
    </source>
</evidence>
<dbReference type="Pfam" id="PF00928">
    <property type="entry name" value="Adap_comp_sub"/>
    <property type="match status" value="1"/>
</dbReference>
<evidence type="ECO:0000256" key="1">
    <source>
        <dbReference type="ARBA" id="ARBA00004308"/>
    </source>
</evidence>
<sequence length="1153" mass="126475">MANNPFLMDDMMGGFGDASNPFLSGMSTFESEVLDIPDACNYNQDLNPFLSIIDDVGSNFVQVSQNESSLCPSVPTLKIQTTNDSPSSANGAKDLILSVTSHMDSASAALLNQMQIAKTPIPSPDAELHAALSRDSPEYGVSPDSAVVPEFQKSSFNPFACFMEEPASQQQTETFTGLPSTGTNEFGSCIASEISKPEGSDALLVDLLGDFMSGEDLPSCSPLMPTKSSLLDGDIGLSDLPTPFIATEVSVKAESPEVTKPEIVPVVETQPPTKVTPHVARPPPPKPPPPHRPPRPAAPVTPEAPKILEMPSPVVPDEVLSPKKPGSALSSNRASPVASPEIPVVSSMPSILNEPTTVSLPSQDFEEMQMHMGSGMNSERMKSAVGNFLDDEPSPVNEQHDFHSAPMVDFTTVQREPMVAPGPEVAIGRPTPAPKMDPVGLSGSIFSVPAPPVKIQMQESQDFDAFASRFENATTGNSANFIADPFGGAFGESLMSLDAETHGFETGDASADAFLALTEPPPAPRGTPMHGPSENARLQGYESSASQYDGLSPIIPMTLPGLRSSAADLDSPEATGEVQVFKNPFLAGVTPVDNDDAGRSGDSKASTPLFELDQSEPLQPFPRTTWEDGVEFISWDMQMRHPLKKKLTGQRFWKKIFVKLTQSGNIQVFNDKNDKEPVQELPLQPSYCVSEIAAQQLDQFGKIFTLKVQYVYYKERPGVRPGQVSKAERLTSRLSQFASYAIAGDLAGVKEFGSDIKKLGIPIEHTPQISELLKLGSNSYEDLKMFSFLVEEQLFKLPLHRDRSLTYKQEEIQVTLVDEVYIEQELMGHVTCNIARVRVFFLAFLSGMPEIELGLNDLDRQGKEVVGRHDILPIVTEEWIRLEDVEFHSCVQEDAFHESKSIKFIPPDATYIELLRFRVRPPKNRELPLQVEIRSDVLVPGSSGRKMGPVPCEDVAIRFPIPECWIYMFRTEKHFRYGSVKSAHRRHGKVKGLERFLGTVETMEQAMMEVSSGQAKYEHHHKAIVWRMSRLPKEGQGAYTSHTFVCRLNLTTYDSLPEHMERYCFVEFTMPATTVSHCVARSVSCNLDEPPEKYVKYLSRQEYKVAVEFTQGQEVASYLAATSVPSNTRPVSPALSATANSETKGEGDSSDSD</sequence>
<feature type="compositionally biased region" description="Pro residues" evidence="10">
    <location>
        <begin position="280"/>
        <end position="299"/>
    </location>
</feature>
<dbReference type="InterPro" id="IPR001392">
    <property type="entry name" value="Clathrin_mu"/>
</dbReference>
<dbReference type="Proteomes" id="UP000678499">
    <property type="component" value="Unassembled WGS sequence"/>
</dbReference>
<evidence type="ECO:0000256" key="5">
    <source>
        <dbReference type="ARBA" id="ARBA00022490"/>
    </source>
</evidence>
<feature type="domain" description="SHD" evidence="11">
    <location>
        <begin position="634"/>
        <end position="805"/>
    </location>
</feature>
<evidence type="ECO:0000313" key="14">
    <source>
        <dbReference type="Proteomes" id="UP000678499"/>
    </source>
</evidence>
<evidence type="ECO:0000313" key="13">
    <source>
        <dbReference type="EMBL" id="CAD7273920.1"/>
    </source>
</evidence>
<dbReference type="GO" id="GO:0030131">
    <property type="term" value="C:clathrin adaptor complex"/>
    <property type="evidence" value="ECO:0007669"/>
    <property type="project" value="InterPro"/>
</dbReference>
<proteinExistence type="inferred from homology"/>
<dbReference type="AlphaFoldDB" id="A0A7R9BH87"/>
<feature type="region of interest" description="Disordered" evidence="10">
    <location>
        <begin position="267"/>
        <end position="341"/>
    </location>
</feature>
<evidence type="ECO:0000256" key="4">
    <source>
        <dbReference type="ARBA" id="ARBA00022448"/>
    </source>
</evidence>
<dbReference type="GO" id="GO:0006886">
    <property type="term" value="P:intracellular protein transport"/>
    <property type="evidence" value="ECO:0007669"/>
    <property type="project" value="InterPro"/>
</dbReference>
<dbReference type="InterPro" id="IPR050431">
    <property type="entry name" value="Adaptor_comp_med_subunit"/>
</dbReference>
<evidence type="ECO:0000256" key="9">
    <source>
        <dbReference type="ARBA" id="ARBA00023136"/>
    </source>
</evidence>
<dbReference type="OrthoDB" id="10063141at2759"/>
<gene>
    <name evidence="13" type="ORF">NMOB1V02_LOCUS1783</name>
</gene>
<feature type="compositionally biased region" description="Polar residues" evidence="10">
    <location>
        <begin position="1123"/>
        <end position="1142"/>
    </location>
</feature>
<keyword evidence="14" id="KW-1185">Reference proteome</keyword>
<comment type="subcellular location">
    <subcellularLocation>
        <location evidence="2">Cytoplasm</location>
    </subcellularLocation>
    <subcellularLocation>
        <location evidence="1">Endomembrane system</location>
    </subcellularLocation>
</comment>
<comment type="similarity">
    <text evidence="3">Belongs to the Stoned B family.</text>
</comment>
<dbReference type="PANTHER" id="PTHR10529">
    <property type="entry name" value="AP COMPLEX SUBUNIT MU"/>
    <property type="match status" value="1"/>
</dbReference>